<name>A0A9D4M794_DREPO</name>
<evidence type="ECO:0000313" key="2">
    <source>
        <dbReference type="Proteomes" id="UP000828390"/>
    </source>
</evidence>
<dbReference type="AlphaFoldDB" id="A0A9D4M794"/>
<keyword evidence="2" id="KW-1185">Reference proteome</keyword>
<protein>
    <submittedName>
        <fullName evidence="1">Uncharacterized protein</fullName>
    </submittedName>
</protein>
<gene>
    <name evidence="1" type="ORF">DPMN_034666</name>
</gene>
<comment type="caution">
    <text evidence="1">The sequence shown here is derived from an EMBL/GenBank/DDBJ whole genome shotgun (WGS) entry which is preliminary data.</text>
</comment>
<reference evidence="1" key="1">
    <citation type="journal article" date="2019" name="bioRxiv">
        <title>The Genome of the Zebra Mussel, Dreissena polymorpha: A Resource for Invasive Species Research.</title>
        <authorList>
            <person name="McCartney M.A."/>
            <person name="Auch B."/>
            <person name="Kono T."/>
            <person name="Mallez S."/>
            <person name="Zhang Y."/>
            <person name="Obille A."/>
            <person name="Becker A."/>
            <person name="Abrahante J.E."/>
            <person name="Garbe J."/>
            <person name="Badalamenti J.P."/>
            <person name="Herman A."/>
            <person name="Mangelson H."/>
            <person name="Liachko I."/>
            <person name="Sullivan S."/>
            <person name="Sone E.D."/>
            <person name="Koren S."/>
            <person name="Silverstein K.A.T."/>
            <person name="Beckman K.B."/>
            <person name="Gohl D.M."/>
        </authorList>
    </citation>
    <scope>NUCLEOTIDE SEQUENCE</scope>
    <source>
        <strain evidence="1">Duluth1</strain>
        <tissue evidence="1">Whole animal</tissue>
    </source>
</reference>
<organism evidence="1 2">
    <name type="scientific">Dreissena polymorpha</name>
    <name type="common">Zebra mussel</name>
    <name type="synonym">Mytilus polymorpha</name>
    <dbReference type="NCBI Taxonomy" id="45954"/>
    <lineage>
        <taxon>Eukaryota</taxon>
        <taxon>Metazoa</taxon>
        <taxon>Spiralia</taxon>
        <taxon>Lophotrochozoa</taxon>
        <taxon>Mollusca</taxon>
        <taxon>Bivalvia</taxon>
        <taxon>Autobranchia</taxon>
        <taxon>Heteroconchia</taxon>
        <taxon>Euheterodonta</taxon>
        <taxon>Imparidentia</taxon>
        <taxon>Neoheterodontei</taxon>
        <taxon>Myida</taxon>
        <taxon>Dreissenoidea</taxon>
        <taxon>Dreissenidae</taxon>
        <taxon>Dreissena</taxon>
    </lineage>
</organism>
<dbReference type="EMBL" id="JAIWYP010000002">
    <property type="protein sequence ID" value="KAH3871463.1"/>
    <property type="molecule type" value="Genomic_DNA"/>
</dbReference>
<reference evidence="1" key="2">
    <citation type="submission" date="2020-11" db="EMBL/GenBank/DDBJ databases">
        <authorList>
            <person name="McCartney M.A."/>
            <person name="Auch B."/>
            <person name="Kono T."/>
            <person name="Mallez S."/>
            <person name="Becker A."/>
            <person name="Gohl D.M."/>
            <person name="Silverstein K.A.T."/>
            <person name="Koren S."/>
            <person name="Bechman K.B."/>
            <person name="Herman A."/>
            <person name="Abrahante J.E."/>
            <person name="Garbe J."/>
        </authorList>
    </citation>
    <scope>NUCLEOTIDE SEQUENCE</scope>
    <source>
        <strain evidence="1">Duluth1</strain>
        <tissue evidence="1">Whole animal</tissue>
    </source>
</reference>
<proteinExistence type="predicted"/>
<accession>A0A9D4M794</accession>
<dbReference type="Proteomes" id="UP000828390">
    <property type="component" value="Unassembled WGS sequence"/>
</dbReference>
<sequence>MWACRDGIGHVLIHILQKVETTVMEIPEMIRFAMSLDAQMVGGRHGKAGVHVQPHAVED</sequence>
<evidence type="ECO:0000313" key="1">
    <source>
        <dbReference type="EMBL" id="KAH3871463.1"/>
    </source>
</evidence>